<gene>
    <name evidence="4" type="ORF">COS11_02305</name>
</gene>
<keyword evidence="2" id="KW-1133">Transmembrane helix</keyword>
<feature type="transmembrane region" description="Helical" evidence="2">
    <location>
        <begin position="20"/>
        <end position="44"/>
    </location>
</feature>
<dbReference type="GO" id="GO:0015628">
    <property type="term" value="P:protein secretion by the type II secretion system"/>
    <property type="evidence" value="ECO:0007669"/>
    <property type="project" value="InterPro"/>
</dbReference>
<dbReference type="Pfam" id="PF07963">
    <property type="entry name" value="N_methyl"/>
    <property type="match status" value="1"/>
</dbReference>
<proteinExistence type="predicted"/>
<dbReference type="NCBIfam" id="TIGR02532">
    <property type="entry name" value="IV_pilin_GFxxxE"/>
    <property type="match status" value="1"/>
</dbReference>
<dbReference type="Proteomes" id="UP000228886">
    <property type="component" value="Unassembled WGS sequence"/>
</dbReference>
<dbReference type="Gene3D" id="3.30.700.10">
    <property type="entry name" value="Glycoprotein, Type 4 Pilin"/>
    <property type="match status" value="1"/>
</dbReference>
<name>A0A2M7E9J0_9BACT</name>
<evidence type="ECO:0000256" key="1">
    <source>
        <dbReference type="ARBA" id="ARBA00022481"/>
    </source>
</evidence>
<accession>A0A2M7E9J0</accession>
<reference evidence="5" key="1">
    <citation type="submission" date="2017-09" db="EMBL/GenBank/DDBJ databases">
        <title>Depth-based differentiation of microbial function through sediment-hosted aquifers and enrichment of novel symbionts in the deep terrestrial subsurface.</title>
        <authorList>
            <person name="Probst A.J."/>
            <person name="Ladd B."/>
            <person name="Jarett J.K."/>
            <person name="Geller-Mcgrath D.E."/>
            <person name="Sieber C.M.K."/>
            <person name="Emerson J.B."/>
            <person name="Anantharaman K."/>
            <person name="Thomas B.C."/>
            <person name="Malmstrom R."/>
            <person name="Stieglmeier M."/>
            <person name="Klingl A."/>
            <person name="Woyke T."/>
            <person name="Ryan C.M."/>
            <person name="Banfield J.F."/>
        </authorList>
    </citation>
    <scope>NUCLEOTIDE SEQUENCE [LARGE SCALE GENOMIC DNA]</scope>
</reference>
<dbReference type="InterPro" id="IPR011453">
    <property type="entry name" value="DUF1559"/>
</dbReference>
<evidence type="ECO:0000256" key="2">
    <source>
        <dbReference type="SAM" id="Phobius"/>
    </source>
</evidence>
<dbReference type="Pfam" id="PF07596">
    <property type="entry name" value="SBP_bac_10"/>
    <property type="match status" value="1"/>
</dbReference>
<dbReference type="AlphaFoldDB" id="A0A2M7E9J0"/>
<dbReference type="SUPFAM" id="SSF54523">
    <property type="entry name" value="Pili subunits"/>
    <property type="match status" value="1"/>
</dbReference>
<dbReference type="NCBIfam" id="TIGR04294">
    <property type="entry name" value="pre_pil_HX9DG"/>
    <property type="match status" value="1"/>
</dbReference>
<dbReference type="GO" id="GO:0015627">
    <property type="term" value="C:type II protein secretion system complex"/>
    <property type="evidence" value="ECO:0007669"/>
    <property type="project" value="InterPro"/>
</dbReference>
<dbReference type="EMBL" id="PETL01000114">
    <property type="protein sequence ID" value="PIV64407.1"/>
    <property type="molecule type" value="Genomic_DNA"/>
</dbReference>
<keyword evidence="2" id="KW-0812">Transmembrane</keyword>
<comment type="caution">
    <text evidence="4">The sequence shown here is derived from an EMBL/GenBank/DDBJ whole genome shotgun (WGS) entry which is preliminary data.</text>
</comment>
<evidence type="ECO:0000259" key="3">
    <source>
        <dbReference type="Pfam" id="PF07596"/>
    </source>
</evidence>
<dbReference type="InterPro" id="IPR045584">
    <property type="entry name" value="Pilin-like"/>
</dbReference>
<dbReference type="PANTHER" id="PTHR30093">
    <property type="entry name" value="GENERAL SECRETION PATHWAY PROTEIN G"/>
    <property type="match status" value="1"/>
</dbReference>
<feature type="domain" description="DUF1559" evidence="3">
    <location>
        <begin position="49"/>
        <end position="91"/>
    </location>
</feature>
<evidence type="ECO:0000313" key="4">
    <source>
        <dbReference type="EMBL" id="PIV64407.1"/>
    </source>
</evidence>
<keyword evidence="2" id="KW-0472">Membrane</keyword>
<dbReference type="InterPro" id="IPR012902">
    <property type="entry name" value="N_methyl_site"/>
</dbReference>
<dbReference type="PROSITE" id="PS00409">
    <property type="entry name" value="PROKAR_NTER_METHYL"/>
    <property type="match status" value="1"/>
</dbReference>
<dbReference type="PRINTS" id="PR00813">
    <property type="entry name" value="BCTERIALGSPG"/>
</dbReference>
<dbReference type="InterPro" id="IPR000983">
    <property type="entry name" value="Bac_GSPG_pilin"/>
</dbReference>
<keyword evidence="1" id="KW-0488">Methylation</keyword>
<protein>
    <recommendedName>
        <fullName evidence="3">DUF1559 domain-containing protein</fullName>
    </recommendedName>
</protein>
<sequence>MKKRIYPIRNTKDRKDYKVFLTGFTLIELLVVIAIIAILAGMLLPALSKAREKARASVCLSNLKQLGLAFMMYVQDHNESLPPSRLPTGGQYWVTALENYGSYKIGLCPDYKGPSLGYGANKCLGETGKKISYFAKPSQEPLVFDTKDDFYEGGNDNYSWLDNRHSGGTNFCFLDGHTAWIHDPENASEEILSW</sequence>
<organism evidence="4 5">
    <name type="scientific">bacterium (Candidatus Ratteibacteria) CG01_land_8_20_14_3_00_40_19</name>
    <dbReference type="NCBI Taxonomy" id="2014290"/>
    <lineage>
        <taxon>Bacteria</taxon>
        <taxon>Candidatus Ratteibacteria</taxon>
    </lineage>
</organism>
<evidence type="ECO:0000313" key="5">
    <source>
        <dbReference type="Proteomes" id="UP000228886"/>
    </source>
</evidence>
<dbReference type="InterPro" id="IPR027558">
    <property type="entry name" value="Pre_pil_HX9DG_C"/>
</dbReference>